<name>A0AAD9JTT9_9ANNE</name>
<organism evidence="1 2">
    <name type="scientific">Paralvinella palmiformis</name>
    <dbReference type="NCBI Taxonomy" id="53620"/>
    <lineage>
        <taxon>Eukaryota</taxon>
        <taxon>Metazoa</taxon>
        <taxon>Spiralia</taxon>
        <taxon>Lophotrochozoa</taxon>
        <taxon>Annelida</taxon>
        <taxon>Polychaeta</taxon>
        <taxon>Sedentaria</taxon>
        <taxon>Canalipalpata</taxon>
        <taxon>Terebellida</taxon>
        <taxon>Terebelliformia</taxon>
        <taxon>Alvinellidae</taxon>
        <taxon>Paralvinella</taxon>
    </lineage>
</organism>
<evidence type="ECO:0000313" key="1">
    <source>
        <dbReference type="EMBL" id="KAK2158781.1"/>
    </source>
</evidence>
<reference evidence="1" key="1">
    <citation type="journal article" date="2023" name="Mol. Biol. Evol.">
        <title>Third-Generation Sequencing Reveals the Adaptive Role of the Epigenome in Three Deep-Sea Polychaetes.</title>
        <authorList>
            <person name="Perez M."/>
            <person name="Aroh O."/>
            <person name="Sun Y."/>
            <person name="Lan Y."/>
            <person name="Juniper S.K."/>
            <person name="Young C.R."/>
            <person name="Angers B."/>
            <person name="Qian P.Y."/>
        </authorList>
    </citation>
    <scope>NUCLEOTIDE SEQUENCE</scope>
    <source>
        <strain evidence="1">P08H-3</strain>
    </source>
</reference>
<sequence>MDKMPCVTVICLLCNPPHTADDGTSSPAGQLVSIHILSHVSGGRHLLLREPRPTVIVTRIAHVRPEVHTVRAYTMKWDYLLLSLAATLLAVEAKVYR</sequence>
<dbReference type="Proteomes" id="UP001208570">
    <property type="component" value="Unassembled WGS sequence"/>
</dbReference>
<accession>A0AAD9JTT9</accession>
<evidence type="ECO:0000313" key="2">
    <source>
        <dbReference type="Proteomes" id="UP001208570"/>
    </source>
</evidence>
<dbReference type="AlphaFoldDB" id="A0AAD9JTT9"/>
<proteinExistence type="predicted"/>
<dbReference type="EMBL" id="JAODUP010000164">
    <property type="protein sequence ID" value="KAK2158781.1"/>
    <property type="molecule type" value="Genomic_DNA"/>
</dbReference>
<protein>
    <submittedName>
        <fullName evidence="1">Uncharacterized protein</fullName>
    </submittedName>
</protein>
<comment type="caution">
    <text evidence="1">The sequence shown here is derived from an EMBL/GenBank/DDBJ whole genome shotgun (WGS) entry which is preliminary data.</text>
</comment>
<gene>
    <name evidence="1" type="ORF">LSH36_164g06033</name>
</gene>
<keyword evidence="2" id="KW-1185">Reference proteome</keyword>